<evidence type="ECO:0000313" key="8">
    <source>
        <dbReference type="EMBL" id="CAL4062286.1"/>
    </source>
</evidence>
<feature type="transmembrane region" description="Helical" evidence="5">
    <location>
        <begin position="712"/>
        <end position="734"/>
    </location>
</feature>
<dbReference type="InterPro" id="IPR007110">
    <property type="entry name" value="Ig-like_dom"/>
</dbReference>
<dbReference type="InterPro" id="IPR036179">
    <property type="entry name" value="Ig-like_dom_sf"/>
</dbReference>
<protein>
    <recommendedName>
        <fullName evidence="10">Nephrin</fullName>
    </recommendedName>
</protein>
<evidence type="ECO:0000256" key="2">
    <source>
        <dbReference type="ARBA" id="ARBA00022737"/>
    </source>
</evidence>
<feature type="domain" description="Ig-like" evidence="6">
    <location>
        <begin position="301"/>
        <end position="396"/>
    </location>
</feature>
<dbReference type="Pfam" id="PF13927">
    <property type="entry name" value="Ig_3"/>
    <property type="match status" value="1"/>
</dbReference>
<keyword evidence="3 5" id="KW-0472">Membrane</keyword>
<dbReference type="GO" id="GO:0009653">
    <property type="term" value="P:anatomical structure morphogenesis"/>
    <property type="evidence" value="ECO:0007669"/>
    <property type="project" value="UniProtKB-ARBA"/>
</dbReference>
<dbReference type="SUPFAM" id="SSF49265">
    <property type="entry name" value="Fibronectin type III"/>
    <property type="match status" value="1"/>
</dbReference>
<keyword evidence="5" id="KW-0812">Transmembrane</keyword>
<dbReference type="Pfam" id="PF07679">
    <property type="entry name" value="I-set"/>
    <property type="match status" value="1"/>
</dbReference>
<gene>
    <name evidence="8" type="ORF">MNOR_LOCUS2585</name>
</gene>
<dbReference type="SMART" id="SM00408">
    <property type="entry name" value="IGc2"/>
    <property type="match status" value="2"/>
</dbReference>
<dbReference type="InterPro" id="IPR003599">
    <property type="entry name" value="Ig_sub"/>
</dbReference>
<dbReference type="GO" id="GO:0016020">
    <property type="term" value="C:membrane"/>
    <property type="evidence" value="ECO:0007669"/>
    <property type="project" value="UniProtKB-SubCell"/>
</dbReference>
<evidence type="ECO:0000256" key="3">
    <source>
        <dbReference type="ARBA" id="ARBA00023136"/>
    </source>
</evidence>
<dbReference type="Gene3D" id="2.60.40.10">
    <property type="entry name" value="Immunoglobulins"/>
    <property type="match status" value="6"/>
</dbReference>
<proteinExistence type="predicted"/>
<dbReference type="InterPro" id="IPR013098">
    <property type="entry name" value="Ig_I-set"/>
</dbReference>
<dbReference type="InterPro" id="IPR003961">
    <property type="entry name" value="FN3_dom"/>
</dbReference>
<comment type="subcellular location">
    <subcellularLocation>
        <location evidence="1">Membrane</location>
        <topology evidence="1">Single-pass membrane protein</topology>
    </subcellularLocation>
</comment>
<keyword evidence="9" id="KW-1185">Reference proteome</keyword>
<evidence type="ECO:0000259" key="6">
    <source>
        <dbReference type="PROSITE" id="PS50835"/>
    </source>
</evidence>
<feature type="domain" description="Ig-like" evidence="6">
    <location>
        <begin position="196"/>
        <end position="295"/>
    </location>
</feature>
<evidence type="ECO:0008006" key="10">
    <source>
        <dbReference type="Google" id="ProtNLM"/>
    </source>
</evidence>
<dbReference type="Pfam" id="PF08205">
    <property type="entry name" value="C2-set_2"/>
    <property type="match status" value="1"/>
</dbReference>
<dbReference type="InterPro" id="IPR013162">
    <property type="entry name" value="CD80_C2-set"/>
</dbReference>
<dbReference type="PANTHER" id="PTHR23278:SF19">
    <property type="entry name" value="OBSCURIN"/>
    <property type="match status" value="1"/>
</dbReference>
<feature type="domain" description="Fibronectin type-III" evidence="7">
    <location>
        <begin position="595"/>
        <end position="690"/>
    </location>
</feature>
<dbReference type="CDD" id="cd00063">
    <property type="entry name" value="FN3"/>
    <property type="match status" value="1"/>
</dbReference>
<organism evidence="8 9">
    <name type="scientific">Meganyctiphanes norvegica</name>
    <name type="common">Northern krill</name>
    <name type="synonym">Thysanopoda norvegica</name>
    <dbReference type="NCBI Taxonomy" id="48144"/>
    <lineage>
        <taxon>Eukaryota</taxon>
        <taxon>Metazoa</taxon>
        <taxon>Ecdysozoa</taxon>
        <taxon>Arthropoda</taxon>
        <taxon>Crustacea</taxon>
        <taxon>Multicrustacea</taxon>
        <taxon>Malacostraca</taxon>
        <taxon>Eumalacostraca</taxon>
        <taxon>Eucarida</taxon>
        <taxon>Euphausiacea</taxon>
        <taxon>Euphausiidae</taxon>
        <taxon>Meganyctiphanes</taxon>
    </lineage>
</organism>
<dbReference type="EMBL" id="CAXKWB010000805">
    <property type="protein sequence ID" value="CAL4062286.1"/>
    <property type="molecule type" value="Genomic_DNA"/>
</dbReference>
<sequence>MATLRNTSIMATPRLWELPYGRLSAMARQSANTYTAYQSLPMAIIAKLGALSCQINHAVCSIARATVSAIMAISVASAISLTGPLIVVRALEGDRVVLPCNIITENKTDSPILVLVYNGFTEKPVYRIDARSSSLSDSKHWSDLGPNARFDLMSSSNGLVLDPVKAENEAEYRCRVDFKASQTRNVRIKLQVVVVPKKVTIVNGTTGMDLNGMIGPYYEGDNVTVTCVAEGGQPRPRVRWYQGDQILDENPEVADGEVTKNTLTLHNLGRQDLFRVLRCQVTNTDLVKPQNVTVTLDMNIPPVEVMITGEKSFMIEGEIYSLLCEARGSRPPAQITWWMDSEKLLNTRAEVRKDGSLSSSMLTLRPTRMKNGSKVFCRAVNPKVGDAMLEDYYQIFVNFKPELSLRVGPGLDLDDIEEGADVYFECDVEASPKVDRVRWFWGDEELHHNVSSGIIISNRSLVLQQVMRKSSGRYTCRAANSVSSETSVPAHLKVKFSPVCAAGQKQLYGGGTHESMNITCHVDAYPEATVFRWAFNTSTEMYDIPESKTISRLSHSLVAHTPYSQRDFGSLLCWAVNEVGSQQEPCVFHVVPASIPETVKNCSVTTNVSAMGVAVLTCLPGWGGGLHQTFTLEVQKMSSDRVFEVLQGYQQPHFTVSGLEPGTEYIFMVMARNSQGVSLQRTLTFHTPIDKAEKQTSAIVVTNDDFITWSPILGVLIGVAVSILIFVVVITFLVRSHRHAAADNTEVQTASYEYEIPPPQQNLVDEGVLRQNKIQM</sequence>
<keyword evidence="2" id="KW-0677">Repeat</keyword>
<evidence type="ECO:0000259" key="7">
    <source>
        <dbReference type="PROSITE" id="PS50853"/>
    </source>
</evidence>
<evidence type="ECO:0000313" key="9">
    <source>
        <dbReference type="Proteomes" id="UP001497623"/>
    </source>
</evidence>
<evidence type="ECO:0000256" key="5">
    <source>
        <dbReference type="SAM" id="Phobius"/>
    </source>
</evidence>
<evidence type="ECO:0000256" key="1">
    <source>
        <dbReference type="ARBA" id="ARBA00004167"/>
    </source>
</evidence>
<keyword evidence="5" id="KW-1133">Transmembrane helix</keyword>
<dbReference type="SMART" id="SM00060">
    <property type="entry name" value="FN3"/>
    <property type="match status" value="1"/>
</dbReference>
<reference evidence="8 9" key="1">
    <citation type="submission" date="2024-05" db="EMBL/GenBank/DDBJ databases">
        <authorList>
            <person name="Wallberg A."/>
        </authorList>
    </citation>
    <scope>NUCLEOTIDE SEQUENCE [LARGE SCALE GENOMIC DNA]</scope>
</reference>
<feature type="domain" description="Ig-like" evidence="6">
    <location>
        <begin position="401"/>
        <end position="489"/>
    </location>
</feature>
<dbReference type="Proteomes" id="UP001497623">
    <property type="component" value="Unassembled WGS sequence"/>
</dbReference>
<dbReference type="PANTHER" id="PTHR23278">
    <property type="entry name" value="SIDESTEP PROTEIN"/>
    <property type="match status" value="1"/>
</dbReference>
<dbReference type="PROSITE" id="PS50853">
    <property type="entry name" value="FN3"/>
    <property type="match status" value="1"/>
</dbReference>
<dbReference type="AlphaFoldDB" id="A0AAV2PN55"/>
<dbReference type="SUPFAM" id="SSF48726">
    <property type="entry name" value="Immunoglobulin"/>
    <property type="match status" value="5"/>
</dbReference>
<keyword evidence="4" id="KW-1015">Disulfide bond</keyword>
<evidence type="ECO:0000256" key="4">
    <source>
        <dbReference type="ARBA" id="ARBA00023157"/>
    </source>
</evidence>
<dbReference type="InterPro" id="IPR003598">
    <property type="entry name" value="Ig_sub2"/>
</dbReference>
<dbReference type="PROSITE" id="PS50835">
    <property type="entry name" value="IG_LIKE"/>
    <property type="match status" value="4"/>
</dbReference>
<dbReference type="InterPro" id="IPR013783">
    <property type="entry name" value="Ig-like_fold"/>
</dbReference>
<comment type="caution">
    <text evidence="8">The sequence shown here is derived from an EMBL/GenBank/DDBJ whole genome shotgun (WGS) entry which is preliminary data.</text>
</comment>
<accession>A0AAV2PN55</accession>
<name>A0AAV2PN55_MEGNR</name>
<dbReference type="SMART" id="SM00409">
    <property type="entry name" value="IG"/>
    <property type="match status" value="4"/>
</dbReference>
<dbReference type="InterPro" id="IPR036116">
    <property type="entry name" value="FN3_sf"/>
</dbReference>
<feature type="domain" description="Ig-like" evidence="6">
    <location>
        <begin position="92"/>
        <end position="187"/>
    </location>
</feature>
<dbReference type="GO" id="GO:0030154">
    <property type="term" value="P:cell differentiation"/>
    <property type="evidence" value="ECO:0007669"/>
    <property type="project" value="UniProtKB-ARBA"/>
</dbReference>